<protein>
    <submittedName>
        <fullName evidence="1">Uncharacterized protein</fullName>
    </submittedName>
</protein>
<dbReference type="Proteomes" id="UP001157418">
    <property type="component" value="Unassembled WGS sequence"/>
</dbReference>
<sequence length="188" mass="21778">MQTVYLPSNEGMIVDDEPNHMSIVLYSKESNKTFNIHLDDYSPSPQKESQENYGTQEENFSCFPPDPPRDDGTPVDTYKENTFEPKPERTRLTAQMFTIDEFHGTAAYIKGQIVCNMRRIETLDLKIENTIKDHISPMYQKIDDFLRSLSNLDYIYEAKLDHLQSHITAQDWYIVTLEKSVAELSKAS</sequence>
<gene>
    <name evidence="1" type="ORF">LVIROSA_LOCUS1418</name>
</gene>
<organism evidence="1 2">
    <name type="scientific">Lactuca virosa</name>
    <dbReference type="NCBI Taxonomy" id="75947"/>
    <lineage>
        <taxon>Eukaryota</taxon>
        <taxon>Viridiplantae</taxon>
        <taxon>Streptophyta</taxon>
        <taxon>Embryophyta</taxon>
        <taxon>Tracheophyta</taxon>
        <taxon>Spermatophyta</taxon>
        <taxon>Magnoliopsida</taxon>
        <taxon>eudicotyledons</taxon>
        <taxon>Gunneridae</taxon>
        <taxon>Pentapetalae</taxon>
        <taxon>asterids</taxon>
        <taxon>campanulids</taxon>
        <taxon>Asterales</taxon>
        <taxon>Asteraceae</taxon>
        <taxon>Cichorioideae</taxon>
        <taxon>Cichorieae</taxon>
        <taxon>Lactucinae</taxon>
        <taxon>Lactuca</taxon>
    </lineage>
</organism>
<evidence type="ECO:0000313" key="2">
    <source>
        <dbReference type="Proteomes" id="UP001157418"/>
    </source>
</evidence>
<reference evidence="1 2" key="1">
    <citation type="submission" date="2022-01" db="EMBL/GenBank/DDBJ databases">
        <authorList>
            <person name="Xiong W."/>
            <person name="Schranz E."/>
        </authorList>
    </citation>
    <scope>NUCLEOTIDE SEQUENCE [LARGE SCALE GENOMIC DNA]</scope>
</reference>
<dbReference type="AlphaFoldDB" id="A0AAU9LGK9"/>
<evidence type="ECO:0000313" key="1">
    <source>
        <dbReference type="EMBL" id="CAH1413457.1"/>
    </source>
</evidence>
<accession>A0AAU9LGK9</accession>
<name>A0AAU9LGK9_9ASTR</name>
<keyword evidence="2" id="KW-1185">Reference proteome</keyword>
<proteinExistence type="predicted"/>
<comment type="caution">
    <text evidence="1">The sequence shown here is derived from an EMBL/GenBank/DDBJ whole genome shotgun (WGS) entry which is preliminary data.</text>
</comment>
<dbReference type="EMBL" id="CAKMRJ010000001">
    <property type="protein sequence ID" value="CAH1413457.1"/>
    <property type="molecule type" value="Genomic_DNA"/>
</dbReference>